<dbReference type="EMBL" id="BK014980">
    <property type="protein sequence ID" value="DAD85340.1"/>
    <property type="molecule type" value="Genomic_DNA"/>
</dbReference>
<evidence type="ECO:0000313" key="1">
    <source>
        <dbReference type="EMBL" id="DAD85340.1"/>
    </source>
</evidence>
<sequence>MIPFFKNTDVDIYTYKGLDEYGDKEYVFRESIEADIQPLSNESSMQIFGKILQDTYKLYISIHSQLNDTDHLLIHNECYEIIGSIEEWNHILNFKKVVIRKLRKK</sequence>
<accession>A0A8S5MSW6</accession>
<organism evidence="1">
    <name type="scientific">Siphoviridae sp. ct8Ri8</name>
    <dbReference type="NCBI Taxonomy" id="2826170"/>
    <lineage>
        <taxon>Viruses</taxon>
        <taxon>Duplodnaviria</taxon>
        <taxon>Heunggongvirae</taxon>
        <taxon>Uroviricota</taxon>
        <taxon>Caudoviricetes</taxon>
    </lineage>
</organism>
<protein>
    <submittedName>
        <fullName evidence="1">PORTAL PROTEIN, 15 PROTEIN, HEAD PROTEIN, TAILED BACTERIOPHAGE, SIPHOVIRIDAE.6A</fullName>
    </submittedName>
</protein>
<proteinExistence type="predicted"/>
<name>A0A8S5MSW6_9CAUD</name>
<reference evidence="1" key="1">
    <citation type="journal article" date="2021" name="Proc. Natl. Acad. Sci. U.S.A.">
        <title>A Catalog of Tens of Thousands of Viruses from Human Metagenomes Reveals Hidden Associations with Chronic Diseases.</title>
        <authorList>
            <person name="Tisza M.J."/>
            <person name="Buck C.B."/>
        </authorList>
    </citation>
    <scope>NUCLEOTIDE SEQUENCE</scope>
    <source>
        <strain evidence="1">Ct8Ri8</strain>
    </source>
</reference>